<evidence type="ECO:0000259" key="2">
    <source>
        <dbReference type="PROSITE" id="PS50837"/>
    </source>
</evidence>
<keyword evidence="1" id="KW-0677">Repeat</keyword>
<dbReference type="EMBL" id="JAUIRO010000002">
    <property type="protein sequence ID" value="KAK0728767.1"/>
    <property type="molecule type" value="Genomic_DNA"/>
</dbReference>
<dbReference type="GeneID" id="85331162"/>
<dbReference type="RefSeq" id="XP_060301622.1">
    <property type="nucleotide sequence ID" value="XM_060447892.1"/>
</dbReference>
<dbReference type="SUPFAM" id="SSF52540">
    <property type="entry name" value="P-loop containing nucleoside triphosphate hydrolases"/>
    <property type="match status" value="1"/>
</dbReference>
<evidence type="ECO:0000313" key="3">
    <source>
        <dbReference type="EMBL" id="KAK0728767.1"/>
    </source>
</evidence>
<evidence type="ECO:0000313" key="4">
    <source>
        <dbReference type="Proteomes" id="UP001172101"/>
    </source>
</evidence>
<organism evidence="3 4">
    <name type="scientific">Lasiosphaeria miniovina</name>
    <dbReference type="NCBI Taxonomy" id="1954250"/>
    <lineage>
        <taxon>Eukaryota</taxon>
        <taxon>Fungi</taxon>
        <taxon>Dikarya</taxon>
        <taxon>Ascomycota</taxon>
        <taxon>Pezizomycotina</taxon>
        <taxon>Sordariomycetes</taxon>
        <taxon>Sordariomycetidae</taxon>
        <taxon>Sordariales</taxon>
        <taxon>Lasiosphaeriaceae</taxon>
        <taxon>Lasiosphaeria</taxon>
    </lineage>
</organism>
<name>A0AA40E8A7_9PEZI</name>
<evidence type="ECO:0000256" key="1">
    <source>
        <dbReference type="ARBA" id="ARBA00022737"/>
    </source>
</evidence>
<protein>
    <recommendedName>
        <fullName evidence="2">NACHT domain-containing protein</fullName>
    </recommendedName>
</protein>
<dbReference type="InterPro" id="IPR027417">
    <property type="entry name" value="P-loop_NTPase"/>
</dbReference>
<proteinExistence type="predicted"/>
<accession>A0AA40E8A7</accession>
<reference evidence="3" key="1">
    <citation type="submission" date="2023-06" db="EMBL/GenBank/DDBJ databases">
        <title>Genome-scale phylogeny and comparative genomics of the fungal order Sordariales.</title>
        <authorList>
            <consortium name="Lawrence Berkeley National Laboratory"/>
            <person name="Hensen N."/>
            <person name="Bonometti L."/>
            <person name="Westerberg I."/>
            <person name="Brannstrom I.O."/>
            <person name="Guillou S."/>
            <person name="Cros-Aarteil S."/>
            <person name="Calhoun S."/>
            <person name="Haridas S."/>
            <person name="Kuo A."/>
            <person name="Mondo S."/>
            <person name="Pangilinan J."/>
            <person name="Riley R."/>
            <person name="LaButti K."/>
            <person name="Andreopoulos B."/>
            <person name="Lipzen A."/>
            <person name="Chen C."/>
            <person name="Yanf M."/>
            <person name="Daum C."/>
            <person name="Ng V."/>
            <person name="Clum A."/>
            <person name="Steindorff A."/>
            <person name="Ohm R."/>
            <person name="Martin F."/>
            <person name="Silar P."/>
            <person name="Natvig D."/>
            <person name="Lalanne C."/>
            <person name="Gautier V."/>
            <person name="Ament-velasquez S.L."/>
            <person name="Kruys A."/>
            <person name="Hutchinson M.I."/>
            <person name="Powell A.J."/>
            <person name="Barry K."/>
            <person name="Miller A.N."/>
            <person name="Grigoriev I.V."/>
            <person name="Debuchy R."/>
            <person name="Gladieux P."/>
            <person name="Thoren M.H."/>
            <person name="Johannesson H."/>
        </authorList>
    </citation>
    <scope>NUCLEOTIDE SEQUENCE</scope>
    <source>
        <strain evidence="3">SMH2392-1A</strain>
    </source>
</reference>
<gene>
    <name evidence="3" type="ORF">B0T26DRAFT_869746</name>
</gene>
<dbReference type="Gene3D" id="3.40.50.300">
    <property type="entry name" value="P-loop containing nucleotide triphosphate hydrolases"/>
    <property type="match status" value="1"/>
</dbReference>
<dbReference type="InterPro" id="IPR056884">
    <property type="entry name" value="NPHP3-like_N"/>
</dbReference>
<dbReference type="PANTHER" id="PTHR10039:SF14">
    <property type="entry name" value="NACHT DOMAIN-CONTAINING PROTEIN"/>
    <property type="match status" value="1"/>
</dbReference>
<sequence length="593" mass="68167">MEEPDESFRSAVARFRASLTDKQRAEFQTCSLRHVQDTIQQLQNTLAAQRRQRNLQRMSKFVEGMKQLRQVVEVFLNVDSTVAFIWAPIKFLLLVCVLALISRAEIGDVLPGLTQYRSLLDKHPQIKVHLESYYCAVLEFHRKSLDVFSRPGWKTAFHSSWKTFKSRFGGTLTDLKRYRDLLSDEKITATIIEVRESRQSMEEFHQSMKGKLDEPSRNLQELHIGDRESEELRCREQLDKKRQFVLSKLDAPDYYSDLERASNEQRGTTSGERIFSHPTFQQWMDMSTVEHRSLYLHGIPGTGKTILVSRVVEKLKQLQATSQESGCSTTLVYFFFKHSQSDKRTLPALLLSILCQLVFQDDVLLDHVYRKCLSLDQHKVRSNAFLEDLAAEALKFQRFCFVVVDGLDECVGESQVSREQSQRDAVDWLESVLGQRDSQGTDSDDRNIRLLVSGQRNGILEERLSSSPNIQVELAGAHIRDIEVYAEAKSLMIQKKFSIGDEIRNDIIKRVCSAAQGMFLYAKVVLGNLLGQLTRGHFKRELKAENFQKGLDEAYERVVIHVLENPDQGERDAAKNILGLVICAERPLMWKEI</sequence>
<keyword evidence="4" id="KW-1185">Reference proteome</keyword>
<dbReference type="PANTHER" id="PTHR10039">
    <property type="entry name" value="AMELOGENIN"/>
    <property type="match status" value="1"/>
</dbReference>
<dbReference type="AlphaFoldDB" id="A0AA40E8A7"/>
<comment type="caution">
    <text evidence="3">The sequence shown here is derived from an EMBL/GenBank/DDBJ whole genome shotgun (WGS) entry which is preliminary data.</text>
</comment>
<dbReference type="InterPro" id="IPR007111">
    <property type="entry name" value="NACHT_NTPase"/>
</dbReference>
<dbReference type="Pfam" id="PF24883">
    <property type="entry name" value="NPHP3_N"/>
    <property type="match status" value="1"/>
</dbReference>
<dbReference type="PROSITE" id="PS50837">
    <property type="entry name" value="NACHT"/>
    <property type="match status" value="1"/>
</dbReference>
<feature type="domain" description="NACHT" evidence="2">
    <location>
        <begin position="292"/>
        <end position="409"/>
    </location>
</feature>
<dbReference type="Proteomes" id="UP001172101">
    <property type="component" value="Unassembled WGS sequence"/>
</dbReference>